<evidence type="ECO:0000313" key="3">
    <source>
        <dbReference type="Proteomes" id="UP000604046"/>
    </source>
</evidence>
<organism evidence="2 3">
    <name type="scientific">Symbiodinium natans</name>
    <dbReference type="NCBI Taxonomy" id="878477"/>
    <lineage>
        <taxon>Eukaryota</taxon>
        <taxon>Sar</taxon>
        <taxon>Alveolata</taxon>
        <taxon>Dinophyceae</taxon>
        <taxon>Suessiales</taxon>
        <taxon>Symbiodiniaceae</taxon>
        <taxon>Symbiodinium</taxon>
    </lineage>
</organism>
<dbReference type="EMBL" id="CAJNDS010002151">
    <property type="protein sequence ID" value="CAE7352612.1"/>
    <property type="molecule type" value="Genomic_DNA"/>
</dbReference>
<feature type="region of interest" description="Disordered" evidence="1">
    <location>
        <begin position="251"/>
        <end position="278"/>
    </location>
</feature>
<evidence type="ECO:0000313" key="2">
    <source>
        <dbReference type="EMBL" id="CAE7352612.1"/>
    </source>
</evidence>
<dbReference type="InterPro" id="IPR052055">
    <property type="entry name" value="Hepadnavirus_pol/RT"/>
</dbReference>
<feature type="compositionally biased region" description="Basic residues" evidence="1">
    <location>
        <begin position="1047"/>
        <end position="1056"/>
    </location>
</feature>
<gene>
    <name evidence="2" type="ORF">SNAT2548_LOCUS18616</name>
</gene>
<name>A0A812PG00_9DINO</name>
<dbReference type="AlphaFoldDB" id="A0A812PG00"/>
<keyword evidence="3" id="KW-1185">Reference proteome</keyword>
<dbReference type="PANTHER" id="PTHR33050:SF7">
    <property type="entry name" value="RIBONUCLEASE H"/>
    <property type="match status" value="1"/>
</dbReference>
<reference evidence="2" key="1">
    <citation type="submission" date="2021-02" db="EMBL/GenBank/DDBJ databases">
        <authorList>
            <person name="Dougan E. K."/>
            <person name="Rhodes N."/>
            <person name="Thang M."/>
            <person name="Chan C."/>
        </authorList>
    </citation>
    <scope>NUCLEOTIDE SEQUENCE</scope>
</reference>
<comment type="caution">
    <text evidence="2">The sequence shown here is derived from an EMBL/GenBank/DDBJ whole genome shotgun (WGS) entry which is preliminary data.</text>
</comment>
<feature type="region of interest" description="Disordered" evidence="1">
    <location>
        <begin position="994"/>
        <end position="1056"/>
    </location>
</feature>
<evidence type="ECO:0000256" key="1">
    <source>
        <dbReference type="SAM" id="MobiDB-lite"/>
    </source>
</evidence>
<dbReference type="Proteomes" id="UP000604046">
    <property type="component" value="Unassembled WGS sequence"/>
</dbReference>
<proteinExistence type="predicted"/>
<sequence length="1056" mass="115724">MSDPVAEEAERLKHKQTVGELAQRLELGMFAPSLLPDADLLRKVSSAAQVGHFPQPDRKQLLDHEGPRAFAKQLWQILRSGIALLLMQRMSPAALFSELGLALQIASETPGDDKQAEKLAVLYSIKIRELLHGSSLNVPLNPDVDTKPFEEAMQVFLRRDPGVFSEAKDSVCLEEGGAKAPSAPQARKPSLTDHCLRHAVKPNFCSGYGRKTCGFNHTCPFCQGKICQNKPGYLARHLASLRVPMEMVVREEGRSHKARSRRDRGDQNDKGGSFDWVPVEERRQDQVQRCLPATLGRHSFDGALGEAENPATLQSGSSKEVQQSLLTAFSSDARLPPASSLTPRILGIMSHKGFCQGDFLDERILADKSRYMSSWEDFVSEVIQFSSPLRQPFRDLSSTVTAGIWQRATLSAAEIAAYRTEQMARIRRVVAADGPSTQPRWGVLQRLAEVAGHPDKALAEDAQQPDGFRLLGRLPVVPQWPQRPEPLAWDDAAHVRDLQRLLDKHAVKQKDGRFKVPGSHSAELHRLLEEETAKGFWTSYSWSEARQELGDFACWLYFGVQEPSKLRGCLDPEEANGPSMVLLPNQVLMAGLDGYLSLCQTVAAAFKKKGQFPALRGFAEDYEHGFRQLPLSSLDRKLFCATAQDKEGNIRIYVPRKLLFGPRGSPHVFCRVTDAVSAIAAVLLLIPNVPHVDDLVGVDTQDAIVSAREAFVELHELLNFRLKATKARPPRDAAGSASTFVALGALLSFDTTEHQRKLGLVCTVDMPQQKVKKYSDVITSTLAQRHLSAAVAGKCVGQWDHCSALALGKSGTLARRAALIFVDAAGRANSYRLGGVACGAGWFCFFSQEIRPEDSNLLPWLSGHCINEAEALAAVVALLTWSDRLENVDVFIFIDNVAAEGVLVKAYSSSPHLTVLAGLFWQAVRRVKCSAWVGRVPSELNIADGPSRKHHAILEQLHASQVAAVLPPAFTANFFLEFLQSSWVQADASVSHAAPGPRPVQPCATGAATAAGHGRLQASVADGSPPLASSDHAVRQVPSRDWASQASRKRRHQGQR</sequence>
<dbReference type="PANTHER" id="PTHR33050">
    <property type="entry name" value="REVERSE TRANSCRIPTASE DOMAIN-CONTAINING PROTEIN"/>
    <property type="match status" value="1"/>
</dbReference>
<accession>A0A812PG00</accession>
<protein>
    <submittedName>
        <fullName evidence="2">Uncharacterized protein</fullName>
    </submittedName>
</protein>